<protein>
    <recommendedName>
        <fullName evidence="7">Small ribosomal subunit protein mS26</fullName>
    </recommendedName>
    <alternativeName>
        <fullName evidence="8">28S ribosomal protein S26, mitochondrial</fullName>
    </alternativeName>
</protein>
<feature type="coiled-coil region" evidence="9">
    <location>
        <begin position="4"/>
        <end position="38"/>
    </location>
</feature>
<keyword evidence="6" id="KW-0687">Ribonucleoprotein</keyword>
<dbReference type="EMBL" id="JBBPFD010000012">
    <property type="protein sequence ID" value="KAK7904126.1"/>
    <property type="molecule type" value="Genomic_DNA"/>
</dbReference>
<organism evidence="10 11">
    <name type="scientific">Mugilogobius chulae</name>
    <name type="common">yellowstripe goby</name>
    <dbReference type="NCBI Taxonomy" id="88201"/>
    <lineage>
        <taxon>Eukaryota</taxon>
        <taxon>Metazoa</taxon>
        <taxon>Chordata</taxon>
        <taxon>Craniata</taxon>
        <taxon>Vertebrata</taxon>
        <taxon>Euteleostomi</taxon>
        <taxon>Actinopterygii</taxon>
        <taxon>Neopterygii</taxon>
        <taxon>Teleostei</taxon>
        <taxon>Neoteleostei</taxon>
        <taxon>Acanthomorphata</taxon>
        <taxon>Gobiaria</taxon>
        <taxon>Gobiiformes</taxon>
        <taxon>Gobioidei</taxon>
        <taxon>Gobiidae</taxon>
        <taxon>Gobionellinae</taxon>
        <taxon>Mugilogobius</taxon>
    </lineage>
</organism>
<evidence type="ECO:0000256" key="9">
    <source>
        <dbReference type="SAM" id="Coils"/>
    </source>
</evidence>
<dbReference type="InterPro" id="IPR026140">
    <property type="entry name" value="Ribosomal_mS26"/>
</dbReference>
<evidence type="ECO:0000256" key="4">
    <source>
        <dbReference type="ARBA" id="ARBA00022980"/>
    </source>
</evidence>
<evidence type="ECO:0000256" key="1">
    <source>
        <dbReference type="ARBA" id="ARBA00004173"/>
    </source>
</evidence>
<keyword evidence="3" id="KW-0809">Transit peptide</keyword>
<accession>A0AAW0NLL6</accession>
<evidence type="ECO:0000256" key="2">
    <source>
        <dbReference type="ARBA" id="ARBA00009672"/>
    </source>
</evidence>
<keyword evidence="5" id="KW-0496">Mitochondrion</keyword>
<dbReference type="PANTHER" id="PTHR21035:SF2">
    <property type="entry name" value="SMALL RIBOSOMAL SUBUNIT PROTEIN MS26"/>
    <property type="match status" value="1"/>
</dbReference>
<evidence type="ECO:0000256" key="7">
    <source>
        <dbReference type="ARBA" id="ARBA00035138"/>
    </source>
</evidence>
<reference evidence="11" key="1">
    <citation type="submission" date="2024-04" db="EMBL/GenBank/DDBJ databases">
        <title>Salinicola lusitanus LLJ914,a marine bacterium isolated from the Okinawa Trough.</title>
        <authorList>
            <person name="Li J."/>
        </authorList>
    </citation>
    <scope>NUCLEOTIDE SEQUENCE [LARGE SCALE GENOMIC DNA]</scope>
</reference>
<evidence type="ECO:0000256" key="8">
    <source>
        <dbReference type="ARBA" id="ARBA00035344"/>
    </source>
</evidence>
<dbReference type="GO" id="GO:0005763">
    <property type="term" value="C:mitochondrial small ribosomal subunit"/>
    <property type="evidence" value="ECO:0007669"/>
    <property type="project" value="InterPro"/>
</dbReference>
<dbReference type="AlphaFoldDB" id="A0AAW0NLL6"/>
<keyword evidence="11" id="KW-1185">Reference proteome</keyword>
<dbReference type="PANTHER" id="PTHR21035">
    <property type="entry name" value="28S RIBOSOMAL PROTEIN S26, MITOCHONDRIAL"/>
    <property type="match status" value="1"/>
</dbReference>
<evidence type="ECO:0000256" key="6">
    <source>
        <dbReference type="ARBA" id="ARBA00023274"/>
    </source>
</evidence>
<evidence type="ECO:0000313" key="10">
    <source>
        <dbReference type="EMBL" id="KAK7904126.1"/>
    </source>
</evidence>
<comment type="subcellular location">
    <subcellularLocation>
        <location evidence="1">Mitochondrion</location>
    </subcellularLocation>
</comment>
<evidence type="ECO:0000256" key="3">
    <source>
        <dbReference type="ARBA" id="ARBA00022946"/>
    </source>
</evidence>
<evidence type="ECO:0000313" key="11">
    <source>
        <dbReference type="Proteomes" id="UP001460270"/>
    </source>
</evidence>
<keyword evidence="4" id="KW-0689">Ribosomal protein</keyword>
<keyword evidence="9" id="KW-0175">Coiled coil</keyword>
<name>A0AAW0NLL6_9GOBI</name>
<comment type="similarity">
    <text evidence="2">Belongs to the mitochondrion-specific ribosomal protein mS26 family.</text>
</comment>
<proteinExistence type="inferred from homology"/>
<evidence type="ECO:0000256" key="5">
    <source>
        <dbReference type="ARBA" id="ARBA00023128"/>
    </source>
</evidence>
<dbReference type="Pfam" id="PF14943">
    <property type="entry name" value="MRP-S26"/>
    <property type="match status" value="1"/>
</dbReference>
<dbReference type="Proteomes" id="UP001460270">
    <property type="component" value="Unassembled WGS sequence"/>
</dbReference>
<gene>
    <name evidence="10" type="ORF">WMY93_016733</name>
</gene>
<comment type="caution">
    <text evidence="10">The sequence shown here is derived from an EMBL/GenBank/DDBJ whole genome shotgun (WGS) entry which is preliminary data.</text>
</comment>
<sequence>MLLIRLQRVQLEQEEAERKELEATLEREKQQQEFVKIKEEELLRLQEEAKHFITMENLDQRMKKHWTIPRTITLPLIKKDELLNKLFLNELETVKYLDQIHRFGLNNVVRK</sequence>